<dbReference type="RefSeq" id="WP_111196058.1">
    <property type="nucleotide sequence ID" value="NZ_QKVK01000001.1"/>
</dbReference>
<evidence type="ECO:0000256" key="2">
    <source>
        <dbReference type="ARBA" id="ARBA00022679"/>
    </source>
</evidence>
<dbReference type="PRINTS" id="PR00990">
    <property type="entry name" value="RIBOKINASE"/>
</dbReference>
<sequence>MILCCGEALIDFLPRKTADGAPAYEPVCGGSVYNTAIALGRLGVPVGLFTGLSTDFFGDMLRDGLKASKVSLSFIKDWDRPSTLAFVKLTKGHARYSFFDDNSAGRMLTRRDLPKLDKKVQALHFGSISLIPEPGGETLEQLMKRESKARVICLDPNIRPGMIRDRRKHMARLTRMIAMADIVKVSDEDVAWMTGKDDAAAAAKKWLKLGAKLVVVTRGARGVEAFTAQGFMSMAAQKVKVADTVGAGDTFTAGLLTALRAMKLLDKTKLSALEAEDLALALGFAAKAASITCSRPGANPPWAREMV</sequence>
<reference evidence="9" key="1">
    <citation type="submission" date="2018-06" db="EMBL/GenBank/DDBJ databases">
        <title>Aestuariibacter litoralis strain KCTC 52945T.</title>
        <authorList>
            <person name="Li X."/>
            <person name="Salam N."/>
            <person name="Li J.-L."/>
            <person name="Chen Y.-M."/>
            <person name="Yang Z.-W."/>
            <person name="Zhang L.-Y."/>
            <person name="Han M.-X."/>
            <person name="Xiao M."/>
            <person name="Li W.-J."/>
        </authorList>
    </citation>
    <scope>NUCLEOTIDE SEQUENCE [LARGE SCALE GENOMIC DNA]</scope>
    <source>
        <strain evidence="9">KCTC 52945</strain>
    </source>
</reference>
<dbReference type="Proteomes" id="UP000248795">
    <property type="component" value="Unassembled WGS sequence"/>
</dbReference>
<proteinExistence type="inferred from homology"/>
<dbReference type="Pfam" id="PF00294">
    <property type="entry name" value="PfkB"/>
    <property type="match status" value="1"/>
</dbReference>
<evidence type="ECO:0000313" key="8">
    <source>
        <dbReference type="EMBL" id="PZF78730.1"/>
    </source>
</evidence>
<keyword evidence="3" id="KW-0547">Nucleotide-binding</keyword>
<evidence type="ECO:0000256" key="5">
    <source>
        <dbReference type="ARBA" id="ARBA00022840"/>
    </source>
</evidence>
<dbReference type="GO" id="GO:0005524">
    <property type="term" value="F:ATP binding"/>
    <property type="evidence" value="ECO:0007669"/>
    <property type="project" value="UniProtKB-KW"/>
</dbReference>
<dbReference type="InterPro" id="IPR050306">
    <property type="entry name" value="PfkB_Carbo_kinase"/>
</dbReference>
<evidence type="ECO:0000256" key="3">
    <source>
        <dbReference type="ARBA" id="ARBA00022741"/>
    </source>
</evidence>
<protein>
    <submittedName>
        <fullName evidence="8">Carbohydrate kinase</fullName>
    </submittedName>
</protein>
<comment type="caution">
    <text evidence="8">The sequence shown here is derived from an EMBL/GenBank/DDBJ whole genome shotgun (WGS) entry which is preliminary data.</text>
</comment>
<dbReference type="GO" id="GO:0008865">
    <property type="term" value="F:fructokinase activity"/>
    <property type="evidence" value="ECO:0007669"/>
    <property type="project" value="UniProtKB-ARBA"/>
</dbReference>
<dbReference type="PANTHER" id="PTHR43085:SF1">
    <property type="entry name" value="PSEUDOURIDINE KINASE-RELATED"/>
    <property type="match status" value="1"/>
</dbReference>
<keyword evidence="2 6" id="KW-0808">Transferase</keyword>
<dbReference type="SUPFAM" id="SSF53613">
    <property type="entry name" value="Ribokinase-like"/>
    <property type="match status" value="1"/>
</dbReference>
<evidence type="ECO:0000259" key="7">
    <source>
        <dbReference type="Pfam" id="PF00294"/>
    </source>
</evidence>
<organism evidence="8 9">
    <name type="scientific">Aestuariivirga litoralis</name>
    <dbReference type="NCBI Taxonomy" id="2650924"/>
    <lineage>
        <taxon>Bacteria</taxon>
        <taxon>Pseudomonadati</taxon>
        <taxon>Pseudomonadota</taxon>
        <taxon>Alphaproteobacteria</taxon>
        <taxon>Hyphomicrobiales</taxon>
        <taxon>Aestuariivirgaceae</taxon>
        <taxon>Aestuariivirga</taxon>
    </lineage>
</organism>
<dbReference type="GO" id="GO:0006000">
    <property type="term" value="P:fructose metabolic process"/>
    <property type="evidence" value="ECO:0007669"/>
    <property type="project" value="UniProtKB-ARBA"/>
</dbReference>
<evidence type="ECO:0000256" key="4">
    <source>
        <dbReference type="ARBA" id="ARBA00022777"/>
    </source>
</evidence>
<gene>
    <name evidence="8" type="ORF">DK847_02695</name>
</gene>
<dbReference type="InterPro" id="IPR002173">
    <property type="entry name" value="Carboh/pur_kinase_PfkB_CS"/>
</dbReference>
<evidence type="ECO:0000256" key="6">
    <source>
        <dbReference type="RuleBase" id="RU003704"/>
    </source>
</evidence>
<dbReference type="InterPro" id="IPR002139">
    <property type="entry name" value="Ribo/fructo_kinase"/>
</dbReference>
<keyword evidence="4 6" id="KW-0418">Kinase</keyword>
<dbReference type="CDD" id="cd01167">
    <property type="entry name" value="bac_FRK"/>
    <property type="match status" value="1"/>
</dbReference>
<dbReference type="AlphaFoldDB" id="A0A2W2B1G2"/>
<feature type="domain" description="Carbohydrate kinase PfkB" evidence="7">
    <location>
        <begin position="2"/>
        <end position="301"/>
    </location>
</feature>
<comment type="similarity">
    <text evidence="1 6">Belongs to the carbohydrate kinase PfkB family.</text>
</comment>
<evidence type="ECO:0000313" key="9">
    <source>
        <dbReference type="Proteomes" id="UP000248795"/>
    </source>
</evidence>
<dbReference type="InterPro" id="IPR029056">
    <property type="entry name" value="Ribokinase-like"/>
</dbReference>
<dbReference type="PANTHER" id="PTHR43085">
    <property type="entry name" value="HEXOKINASE FAMILY MEMBER"/>
    <property type="match status" value="1"/>
</dbReference>
<keyword evidence="5" id="KW-0067">ATP-binding</keyword>
<evidence type="ECO:0000256" key="1">
    <source>
        <dbReference type="ARBA" id="ARBA00010688"/>
    </source>
</evidence>
<name>A0A2W2B1G2_9HYPH</name>
<keyword evidence="9" id="KW-1185">Reference proteome</keyword>
<dbReference type="Gene3D" id="3.40.1190.20">
    <property type="match status" value="1"/>
</dbReference>
<dbReference type="InterPro" id="IPR011611">
    <property type="entry name" value="PfkB_dom"/>
</dbReference>
<dbReference type="EMBL" id="QKVK01000001">
    <property type="protein sequence ID" value="PZF78730.1"/>
    <property type="molecule type" value="Genomic_DNA"/>
</dbReference>
<dbReference type="PROSITE" id="PS00584">
    <property type="entry name" value="PFKB_KINASES_2"/>
    <property type="match status" value="1"/>
</dbReference>
<accession>A0A2W2B1G2</accession>